<accession>A0A2H4JA62</accession>
<reference evidence="2" key="1">
    <citation type="submission" date="2017-06" db="EMBL/GenBank/DDBJ databases">
        <title>Novel phages from South African skin metaviromes.</title>
        <authorList>
            <person name="van Zyl L.J."/>
            <person name="Abrahams Y."/>
            <person name="Stander E.A."/>
            <person name="Kirby B.M."/>
            <person name="Clavaud C."/>
            <person name="Farcet C."/>
            <person name="Breton L."/>
            <person name="Trindade M.I."/>
        </authorList>
    </citation>
    <scope>NUCLEOTIDE SEQUENCE</scope>
</reference>
<name>A0A2H4JA62_9CAUD</name>
<evidence type="ECO:0000313" key="2">
    <source>
        <dbReference type="EMBL" id="ASN71519.1"/>
    </source>
</evidence>
<feature type="region of interest" description="Disordered" evidence="1">
    <location>
        <begin position="14"/>
        <end position="48"/>
    </location>
</feature>
<organism evidence="2">
    <name type="scientific">uncultured Caudovirales phage</name>
    <dbReference type="NCBI Taxonomy" id="2100421"/>
    <lineage>
        <taxon>Viruses</taxon>
        <taxon>Duplodnaviria</taxon>
        <taxon>Heunggongvirae</taxon>
        <taxon>Uroviricota</taxon>
        <taxon>Caudoviricetes</taxon>
        <taxon>Peduoviridae</taxon>
        <taxon>Maltschvirus</taxon>
        <taxon>Maltschvirus maltsch</taxon>
    </lineage>
</organism>
<dbReference type="EMBL" id="MF417927">
    <property type="protein sequence ID" value="ASN71519.1"/>
    <property type="molecule type" value="Genomic_DNA"/>
</dbReference>
<gene>
    <name evidence="2" type="ORF">9F2_13</name>
</gene>
<protein>
    <submittedName>
        <fullName evidence="2">Uncharacterized protein</fullName>
    </submittedName>
</protein>
<feature type="compositionally biased region" description="Low complexity" evidence="1">
    <location>
        <begin position="34"/>
        <end position="48"/>
    </location>
</feature>
<feature type="compositionally biased region" description="Basic and acidic residues" evidence="1">
    <location>
        <begin position="19"/>
        <end position="33"/>
    </location>
</feature>
<proteinExistence type="predicted"/>
<evidence type="ECO:0000256" key="1">
    <source>
        <dbReference type="SAM" id="MobiDB-lite"/>
    </source>
</evidence>
<sequence length="48" mass="5054">MAWEAHVDYVKMTSPFGAGKKDEGKTSPKEFRAGLRAAAATRSGAKAA</sequence>